<dbReference type="NCBIfam" id="NF040664">
    <property type="entry name" value="HEC_x9_TCC_lant"/>
    <property type="match status" value="1"/>
</dbReference>
<evidence type="ECO:0000256" key="6">
    <source>
        <dbReference type="ARBA" id="ARBA00023048"/>
    </source>
</evidence>
<dbReference type="AlphaFoldDB" id="A0AAW8TVH0"/>
<evidence type="ECO:0000313" key="9">
    <source>
        <dbReference type="Proteomes" id="UP001255696"/>
    </source>
</evidence>
<accession>A0AAW8TVH0</accession>
<dbReference type="GO" id="GO:0042742">
    <property type="term" value="P:defense response to bacterium"/>
    <property type="evidence" value="ECO:0007669"/>
    <property type="project" value="UniProtKB-UniRule"/>
</dbReference>
<gene>
    <name evidence="8" type="ORF">P7H47_11315</name>
</gene>
<comment type="PTM">
    <text evidence="7">Maturation of lantibiotics involves the enzymatic conversion of Thr, and Ser into dehydrated AA and the formation of thioether bonds with cysteine. This is followed by membrane translocation and cleavage of the modified precursor.</text>
</comment>
<evidence type="ECO:0000256" key="5">
    <source>
        <dbReference type="ARBA" id="ARBA00023022"/>
    </source>
</evidence>
<dbReference type="GO" id="GO:0005576">
    <property type="term" value="C:extracellular region"/>
    <property type="evidence" value="ECO:0007669"/>
    <property type="project" value="InterPro"/>
</dbReference>
<proteinExistence type="inferred from homology"/>
<dbReference type="RefSeq" id="WP_282007551.1">
    <property type="nucleotide sequence ID" value="NZ_CP184653.1"/>
</dbReference>
<protein>
    <recommendedName>
        <fullName evidence="7">Lantibiotic</fullName>
    </recommendedName>
</protein>
<keyword evidence="2 7" id="KW-0929">Antimicrobial</keyword>
<comment type="similarity">
    <text evidence="1 7">Belongs to the type A lantibiotic family.</text>
</comment>
<dbReference type="Pfam" id="PF04604">
    <property type="entry name" value="L_biotic_typeA"/>
    <property type="match status" value="1"/>
</dbReference>
<evidence type="ECO:0000256" key="3">
    <source>
        <dbReference type="ARBA" id="ARBA00022784"/>
    </source>
</evidence>
<sequence length="62" mass="6955">MKKENEELLNGKEKLNLSALEALDEVTLDELDQIIGAGNGVLHTISHECNMNTWQFMFTCCA</sequence>
<comment type="function">
    <text evidence="7">Lanthionine-containing peptide antibiotic (lantibiotic) active on Gram-positive bacteria. The bactericidal activity of lantibiotics is based on depolarization of energized bacterial cytoplasmic membranes, initiated by the formation of aqueous transmembrane pores.</text>
</comment>
<reference evidence="8" key="1">
    <citation type="submission" date="2023-03" db="EMBL/GenBank/DDBJ databases">
        <authorList>
            <person name="Shen W."/>
            <person name="Cai J."/>
        </authorList>
    </citation>
    <scope>NUCLEOTIDE SEQUENCE</scope>
    <source>
        <strain evidence="8">B245-2</strain>
    </source>
</reference>
<dbReference type="GO" id="GO:0005102">
    <property type="term" value="F:signaling receptor binding"/>
    <property type="evidence" value="ECO:0007669"/>
    <property type="project" value="UniProtKB-KW"/>
</dbReference>
<dbReference type="InterPro" id="IPR007682">
    <property type="entry name" value="Lantibiotic_typ-A_Lactobact"/>
</dbReference>
<keyword evidence="4 7" id="KW-0425">Lantibiotic</keyword>
<evidence type="ECO:0000256" key="4">
    <source>
        <dbReference type="ARBA" id="ARBA00022789"/>
    </source>
</evidence>
<dbReference type="EMBL" id="JARQBI010000046">
    <property type="protein sequence ID" value="MDT2797826.1"/>
    <property type="molecule type" value="Genomic_DNA"/>
</dbReference>
<evidence type="ECO:0000256" key="7">
    <source>
        <dbReference type="RuleBase" id="RU362078"/>
    </source>
</evidence>
<dbReference type="Proteomes" id="UP001255696">
    <property type="component" value="Unassembled WGS sequence"/>
</dbReference>
<organism evidence="8 9">
    <name type="scientific">Enterococcus cecorum</name>
    <dbReference type="NCBI Taxonomy" id="44008"/>
    <lineage>
        <taxon>Bacteria</taxon>
        <taxon>Bacillati</taxon>
        <taxon>Bacillota</taxon>
        <taxon>Bacilli</taxon>
        <taxon>Lactobacillales</taxon>
        <taxon>Enterococcaceae</taxon>
        <taxon>Enterococcus</taxon>
    </lineage>
</organism>
<dbReference type="GO" id="GO:0031640">
    <property type="term" value="P:killing of cells of another organism"/>
    <property type="evidence" value="ECO:0007669"/>
    <property type="project" value="UniProtKB-UniRule"/>
</dbReference>
<keyword evidence="6 7" id="KW-0078">Bacteriocin</keyword>
<comment type="caution">
    <text evidence="8">The sequence shown here is derived from an EMBL/GenBank/DDBJ whole genome shotgun (WGS) entry which is preliminary data.</text>
</comment>
<keyword evidence="3" id="KW-0883">Thioether bond</keyword>
<evidence type="ECO:0000256" key="1">
    <source>
        <dbReference type="ARBA" id="ARBA00009379"/>
    </source>
</evidence>
<keyword evidence="5 7" id="KW-0044">Antibiotic</keyword>
<name>A0AAW8TVH0_9ENTE</name>
<evidence type="ECO:0000256" key="2">
    <source>
        <dbReference type="ARBA" id="ARBA00022529"/>
    </source>
</evidence>
<evidence type="ECO:0000313" key="8">
    <source>
        <dbReference type="EMBL" id="MDT2797826.1"/>
    </source>
</evidence>